<proteinExistence type="predicted"/>
<reference evidence="5 6" key="1">
    <citation type="submission" date="2019-04" db="EMBL/GenBank/DDBJ databases">
        <title>Streptomyces oryziradicis sp. nov., a novel actinomycete isolated from rhizosphere soil of rice (Oryza sativa L.).</title>
        <authorList>
            <person name="Li C."/>
        </authorList>
    </citation>
    <scope>NUCLEOTIDE SEQUENCE [LARGE SCALE GENOMIC DNA]</scope>
    <source>
        <strain evidence="5 6">NEAU-C40</strain>
    </source>
</reference>
<feature type="domain" description="ABC transporter" evidence="4">
    <location>
        <begin position="11"/>
        <end position="254"/>
    </location>
</feature>
<keyword evidence="1" id="KW-0547">Nucleotide-binding</keyword>
<dbReference type="CDD" id="cd03216">
    <property type="entry name" value="ABC_Carb_Monos_I"/>
    <property type="match status" value="1"/>
</dbReference>
<evidence type="ECO:0000256" key="2">
    <source>
        <dbReference type="ARBA" id="ARBA00022840"/>
    </source>
</evidence>
<evidence type="ECO:0000313" key="5">
    <source>
        <dbReference type="EMBL" id="TJZ99465.1"/>
    </source>
</evidence>
<evidence type="ECO:0000313" key="6">
    <source>
        <dbReference type="Proteomes" id="UP000305778"/>
    </source>
</evidence>
<dbReference type="SUPFAM" id="SSF52540">
    <property type="entry name" value="P-loop containing nucleoside triphosphate hydrolases"/>
    <property type="match status" value="1"/>
</dbReference>
<keyword evidence="2 5" id="KW-0067">ATP-binding</keyword>
<dbReference type="RefSeq" id="WP_136729929.1">
    <property type="nucleotide sequence ID" value="NZ_SUMC01000105.1"/>
</dbReference>
<protein>
    <submittedName>
        <fullName evidence="5">Sugar ABC transporter ATP-binding protein</fullName>
    </submittedName>
</protein>
<feature type="region of interest" description="Disordered" evidence="3">
    <location>
        <begin position="253"/>
        <end position="283"/>
    </location>
</feature>
<dbReference type="InterPro" id="IPR017871">
    <property type="entry name" value="ABC_transporter-like_CS"/>
</dbReference>
<accession>A0A4U0RTM0</accession>
<dbReference type="InterPro" id="IPR050107">
    <property type="entry name" value="ABC_carbohydrate_import_ATPase"/>
</dbReference>
<evidence type="ECO:0000256" key="3">
    <source>
        <dbReference type="SAM" id="MobiDB-lite"/>
    </source>
</evidence>
<dbReference type="PROSITE" id="PS00211">
    <property type="entry name" value="ABC_TRANSPORTER_1"/>
    <property type="match status" value="1"/>
</dbReference>
<dbReference type="SMART" id="SM00382">
    <property type="entry name" value="AAA"/>
    <property type="match status" value="1"/>
</dbReference>
<dbReference type="PROSITE" id="PS50893">
    <property type="entry name" value="ABC_TRANSPORTER_2"/>
    <property type="match status" value="1"/>
</dbReference>
<dbReference type="PANTHER" id="PTHR43790">
    <property type="entry name" value="CARBOHYDRATE TRANSPORT ATP-BINDING PROTEIN MG119-RELATED"/>
    <property type="match status" value="1"/>
</dbReference>
<gene>
    <name evidence="5" type="ORF">FCI23_45605</name>
</gene>
<dbReference type="PANTHER" id="PTHR43790:SF8">
    <property type="entry name" value="SUGAR ABC TRANSPORTER ATP-BINDING PROTEIN"/>
    <property type="match status" value="1"/>
</dbReference>
<comment type="caution">
    <text evidence="5">The sequence shown here is derived from an EMBL/GenBank/DDBJ whole genome shotgun (WGS) entry which is preliminary data.</text>
</comment>
<dbReference type="GO" id="GO:0016887">
    <property type="term" value="F:ATP hydrolysis activity"/>
    <property type="evidence" value="ECO:0007669"/>
    <property type="project" value="InterPro"/>
</dbReference>
<dbReference type="Gene3D" id="3.40.50.300">
    <property type="entry name" value="P-loop containing nucleotide triphosphate hydrolases"/>
    <property type="match status" value="1"/>
</dbReference>
<dbReference type="InterPro" id="IPR027417">
    <property type="entry name" value="P-loop_NTPase"/>
</dbReference>
<dbReference type="InterPro" id="IPR003593">
    <property type="entry name" value="AAA+_ATPase"/>
</dbReference>
<dbReference type="EMBL" id="SUMC01000105">
    <property type="protein sequence ID" value="TJZ99465.1"/>
    <property type="molecule type" value="Genomic_DNA"/>
</dbReference>
<evidence type="ECO:0000259" key="4">
    <source>
        <dbReference type="PROSITE" id="PS50893"/>
    </source>
</evidence>
<dbReference type="OrthoDB" id="7875923at2"/>
<dbReference type="GO" id="GO:0005524">
    <property type="term" value="F:ATP binding"/>
    <property type="evidence" value="ECO:0007669"/>
    <property type="project" value="UniProtKB-KW"/>
</dbReference>
<dbReference type="InterPro" id="IPR003439">
    <property type="entry name" value="ABC_transporter-like_ATP-bd"/>
</dbReference>
<dbReference type="Proteomes" id="UP000305778">
    <property type="component" value="Unassembled WGS sequence"/>
</dbReference>
<name>A0A4U0RTM0_9ACTN</name>
<sequence>MTRSEPLPNVLEARGLTKHYGHVVAMDNTDFDLRPGEILAVIGDNGAGKSTLIKSLTGAVIPDSGTLRLNGDVVQFRSPLDARNAGIETVYQELGVAPALDISQNLYLGREQRRRGVLGTVFRQLDKGGMRRGSAKQMADLGIRIQSIRQKVETLSGGQRQAVAVARVAAWATRVVVMDEPTAALGVRETNQVLDLILRVRDNGLPVVLISHNMPNVFQVADRIHIHRLGRRIALVEAENTTMEEAVAIMTGAKSPDRLEGLDPSPEQPNDQAALTALPKGEQ</sequence>
<dbReference type="AlphaFoldDB" id="A0A4U0RTM0"/>
<organism evidence="5 6">
    <name type="scientific">Actinacidiphila oryziradicis</name>
    <dbReference type="NCBI Taxonomy" id="2571141"/>
    <lineage>
        <taxon>Bacteria</taxon>
        <taxon>Bacillati</taxon>
        <taxon>Actinomycetota</taxon>
        <taxon>Actinomycetes</taxon>
        <taxon>Kitasatosporales</taxon>
        <taxon>Streptomycetaceae</taxon>
        <taxon>Actinacidiphila</taxon>
    </lineage>
</organism>
<keyword evidence="6" id="KW-1185">Reference proteome</keyword>
<dbReference type="Pfam" id="PF00005">
    <property type="entry name" value="ABC_tran"/>
    <property type="match status" value="1"/>
</dbReference>
<evidence type="ECO:0000256" key="1">
    <source>
        <dbReference type="ARBA" id="ARBA00022741"/>
    </source>
</evidence>